<feature type="domain" description="Smf/DprA SLOG" evidence="2">
    <location>
        <begin position="68"/>
        <end position="276"/>
    </location>
</feature>
<sequence length="278" mass="30958">MIQLNFLILAIHVTKLPIQQKFKLVLSLIKQERSVISWREWRELCYVHHLKTHLNWGLAEEIDQSSTYISIADERYPDFLADIYRPPLILFYEGDPSLLNQQGISLVGSRKMSSYGQRAISHILTQIAKSEDLNQLPIISGLALGVDGWSHRMALKNKLRPIGIIGTGLDVFYPSAHKNLQLDVATKGLLLSEYFPGTSPRKHHFPSRNRIIAGLSSKVIIVEAEEKSGSLITANLALQENRDIFAVPGNMDSGLSVGTNQLIQAGATPLLDVSDLTI</sequence>
<protein>
    <submittedName>
        <fullName evidence="3">DNA-protecting protein DprA</fullName>
    </submittedName>
</protein>
<dbReference type="NCBIfam" id="TIGR00732">
    <property type="entry name" value="dprA"/>
    <property type="match status" value="1"/>
</dbReference>
<accession>A0A3D4S5E5</accession>
<dbReference type="SUPFAM" id="SSF102405">
    <property type="entry name" value="MCP/YpsA-like"/>
    <property type="match status" value="1"/>
</dbReference>
<name>A0A3D4S5E5_9ENTE</name>
<comment type="similarity">
    <text evidence="1">Belongs to the DprA/Smf family.</text>
</comment>
<evidence type="ECO:0000313" key="4">
    <source>
        <dbReference type="Proteomes" id="UP000262195"/>
    </source>
</evidence>
<dbReference type="GO" id="GO:0009294">
    <property type="term" value="P:DNA-mediated transformation"/>
    <property type="evidence" value="ECO:0007669"/>
    <property type="project" value="InterPro"/>
</dbReference>
<comment type="caution">
    <text evidence="3">The sequence shown here is derived from an EMBL/GenBank/DDBJ whole genome shotgun (WGS) entry which is preliminary data.</text>
</comment>
<dbReference type="STRING" id="1121105.GCA_000421665_00995"/>
<dbReference type="Proteomes" id="UP000262195">
    <property type="component" value="Unassembled WGS sequence"/>
</dbReference>
<dbReference type="InterPro" id="IPR003488">
    <property type="entry name" value="DprA"/>
</dbReference>
<reference evidence="3 4" key="1">
    <citation type="journal article" date="2018" name="Nat. Biotechnol.">
        <title>A standardized bacterial taxonomy based on genome phylogeny substantially revises the tree of life.</title>
        <authorList>
            <person name="Parks D.H."/>
            <person name="Chuvochina M."/>
            <person name="Waite D.W."/>
            <person name="Rinke C."/>
            <person name="Skarshewski A."/>
            <person name="Chaumeil P.A."/>
            <person name="Hugenholtz P."/>
        </authorList>
    </citation>
    <scope>NUCLEOTIDE SEQUENCE [LARGE SCALE GENOMIC DNA]</scope>
    <source>
        <strain evidence="3">UBA11306</strain>
    </source>
</reference>
<dbReference type="Pfam" id="PF02481">
    <property type="entry name" value="DNA_processg_A"/>
    <property type="match status" value="1"/>
</dbReference>
<evidence type="ECO:0000259" key="2">
    <source>
        <dbReference type="Pfam" id="PF02481"/>
    </source>
</evidence>
<dbReference type="PANTHER" id="PTHR43022">
    <property type="entry name" value="PROTEIN SMF"/>
    <property type="match status" value="1"/>
</dbReference>
<dbReference type="Gene3D" id="3.40.50.450">
    <property type="match status" value="1"/>
</dbReference>
<dbReference type="InterPro" id="IPR057666">
    <property type="entry name" value="DrpA_SLOG"/>
</dbReference>
<evidence type="ECO:0000256" key="1">
    <source>
        <dbReference type="ARBA" id="ARBA00006525"/>
    </source>
</evidence>
<evidence type="ECO:0000313" key="3">
    <source>
        <dbReference type="EMBL" id="HCS93682.1"/>
    </source>
</evidence>
<dbReference type="RefSeq" id="WP_022796266.1">
    <property type="nucleotide sequence ID" value="NZ_JBQEAI010000010.1"/>
</dbReference>
<proteinExistence type="inferred from homology"/>
<organism evidence="3 4">
    <name type="scientific">Bavariicoccus seileri</name>
    <dbReference type="NCBI Taxonomy" id="549685"/>
    <lineage>
        <taxon>Bacteria</taxon>
        <taxon>Bacillati</taxon>
        <taxon>Bacillota</taxon>
        <taxon>Bacilli</taxon>
        <taxon>Lactobacillales</taxon>
        <taxon>Enterococcaceae</taxon>
        <taxon>Bavariicoccus</taxon>
    </lineage>
</organism>
<dbReference type="EMBL" id="DQHO01000018">
    <property type="protein sequence ID" value="HCS93682.1"/>
    <property type="molecule type" value="Genomic_DNA"/>
</dbReference>
<dbReference type="AlphaFoldDB" id="A0A3D4S5E5"/>
<dbReference type="PANTHER" id="PTHR43022:SF1">
    <property type="entry name" value="PROTEIN SMF"/>
    <property type="match status" value="1"/>
</dbReference>
<gene>
    <name evidence="3" type="primary">dprA</name>
    <name evidence="3" type="ORF">DIW15_03095</name>
</gene>